<dbReference type="InterPro" id="IPR036188">
    <property type="entry name" value="FAD/NAD-bd_sf"/>
</dbReference>
<dbReference type="OMA" id="FYGFGYS"/>
<dbReference type="SUPFAM" id="SSF51905">
    <property type="entry name" value="FAD/NAD(P)-binding domain"/>
    <property type="match status" value="1"/>
</dbReference>
<evidence type="ECO:0000313" key="3">
    <source>
        <dbReference type="Proteomes" id="UP000193240"/>
    </source>
</evidence>
<dbReference type="STRING" id="105696.A0A1Y2LNE0"/>
<dbReference type="Pfam" id="PF01266">
    <property type="entry name" value="DAO"/>
    <property type="match status" value="1"/>
</dbReference>
<evidence type="ECO:0000313" key="2">
    <source>
        <dbReference type="EMBL" id="OSS45119.1"/>
    </source>
</evidence>
<gene>
    <name evidence="2" type="ORF">B5807_09168</name>
</gene>
<dbReference type="EMBL" id="KZ107855">
    <property type="protein sequence ID" value="OSS45119.1"/>
    <property type="molecule type" value="Genomic_DNA"/>
</dbReference>
<dbReference type="AlphaFoldDB" id="A0A1Y2LNE0"/>
<evidence type="ECO:0000259" key="1">
    <source>
        <dbReference type="Pfam" id="PF01266"/>
    </source>
</evidence>
<dbReference type="InParanoid" id="A0A1Y2LNE0"/>
<dbReference type="Gene3D" id="3.50.50.60">
    <property type="entry name" value="FAD/NAD(P)-binding domain"/>
    <property type="match status" value="1"/>
</dbReference>
<keyword evidence="3" id="KW-1185">Reference proteome</keyword>
<dbReference type="GO" id="GO:0005737">
    <property type="term" value="C:cytoplasm"/>
    <property type="evidence" value="ECO:0007669"/>
    <property type="project" value="TreeGrafter"/>
</dbReference>
<proteinExistence type="predicted"/>
<feature type="domain" description="FAD dependent oxidoreductase" evidence="1">
    <location>
        <begin position="45"/>
        <end position="468"/>
    </location>
</feature>
<sequence length="524" mass="57903">MEARANTRVGPPVADPLPSYWHNPKSILATVHRGDWGEPFEVPCDTIIIGSGISGTMIAWNLLKEEPQRNLIMMLEAREACSGATGRNGGHTKAASYRSYLQHVEELGKEEALKIARMEYDNIIETHRLAEELGIDCENKLCKTVDIIYDKATFKLGKKAIRALRADATKEEKQPGKMADYTIYDGADAVRKRFQVAAGNTNPFIEGKEGVVGAFEYMAGRVNAYRFSTGMLLNCIMKGLQIGTNMPVLRIEPSRDGERFLWNVVTTEHTFSVKSVILATNGYTPFLEPSLQGKIVPLRGQITAQRPGQKSTLPTPLPTTYSFIYKNGYEYMIPRPLPDGGQHIVIGGGLGRLPDKGASEYGTVDDASLNPNISRYLHGSLSGSFGAESWGEVNYKESSERVIEEWTGIMGATADGRPFVGKMPGRQNSQMPENYIPVEDLYRGLWISAGFNGHGMVLCLKSAEALATMVKSDKFGRLHKGPISIDVPEWFPKSFLINDDRLKQCQFRGRMDLLQKHDSAGSAS</sequence>
<organism evidence="2 3">
    <name type="scientific">Epicoccum nigrum</name>
    <name type="common">Soil fungus</name>
    <name type="synonym">Epicoccum purpurascens</name>
    <dbReference type="NCBI Taxonomy" id="105696"/>
    <lineage>
        <taxon>Eukaryota</taxon>
        <taxon>Fungi</taxon>
        <taxon>Dikarya</taxon>
        <taxon>Ascomycota</taxon>
        <taxon>Pezizomycotina</taxon>
        <taxon>Dothideomycetes</taxon>
        <taxon>Pleosporomycetidae</taxon>
        <taxon>Pleosporales</taxon>
        <taxon>Pleosporineae</taxon>
        <taxon>Didymellaceae</taxon>
        <taxon>Epicoccum</taxon>
    </lineage>
</organism>
<reference evidence="2 3" key="1">
    <citation type="journal article" date="2017" name="Genome Announc.">
        <title>Genome sequence of the saprophytic ascomycete Epicoccum nigrum ICMP 19927 strain isolated from New Zealand.</title>
        <authorList>
            <person name="Fokin M."/>
            <person name="Fleetwood D."/>
            <person name="Weir B.S."/>
            <person name="Villas-Boas S.G."/>
        </authorList>
    </citation>
    <scope>NUCLEOTIDE SEQUENCE [LARGE SCALE GENOMIC DNA]</scope>
    <source>
        <strain evidence="2 3">ICMP 19927</strain>
    </source>
</reference>
<name>A0A1Y2LNE0_EPING</name>
<dbReference type="PANTHER" id="PTHR13847">
    <property type="entry name" value="SARCOSINE DEHYDROGENASE-RELATED"/>
    <property type="match status" value="1"/>
</dbReference>
<accession>A0A1Y2LNE0</accession>
<dbReference type="InterPro" id="IPR006076">
    <property type="entry name" value="FAD-dep_OxRdtase"/>
</dbReference>
<dbReference type="Gene3D" id="3.30.9.10">
    <property type="entry name" value="D-Amino Acid Oxidase, subunit A, domain 2"/>
    <property type="match status" value="1"/>
</dbReference>
<dbReference type="PANTHER" id="PTHR13847:SF284">
    <property type="entry name" value="FAD DEPENDENT OXIDOREDUCTASE DOMAIN-CONTAINING PROTEIN"/>
    <property type="match status" value="1"/>
</dbReference>
<dbReference type="Proteomes" id="UP000193240">
    <property type="component" value="Unassembled WGS sequence"/>
</dbReference>
<protein>
    <recommendedName>
        <fullName evidence="1">FAD dependent oxidoreductase domain-containing protein</fullName>
    </recommendedName>
</protein>